<dbReference type="InterPro" id="IPR003692">
    <property type="entry name" value="Hydantoinase_B"/>
</dbReference>
<dbReference type="EMBL" id="BAOS01000003">
    <property type="protein sequence ID" value="GAX59374.1"/>
    <property type="molecule type" value="Genomic_DNA"/>
</dbReference>
<organism evidence="2 3">
    <name type="scientific">Candidatus Scalindua japonica</name>
    <dbReference type="NCBI Taxonomy" id="1284222"/>
    <lineage>
        <taxon>Bacteria</taxon>
        <taxon>Pseudomonadati</taxon>
        <taxon>Planctomycetota</taxon>
        <taxon>Candidatus Brocadiia</taxon>
        <taxon>Candidatus Brocadiales</taxon>
        <taxon>Candidatus Scalinduaceae</taxon>
        <taxon>Candidatus Scalindua</taxon>
    </lineage>
</organism>
<dbReference type="AlphaFoldDB" id="A0A286TU30"/>
<protein>
    <submittedName>
        <fullName evidence="2">N-methylhydantoinase B/acetone carboxylase, alpha subunit</fullName>
    </submittedName>
</protein>
<dbReference type="RefSeq" id="WP_096892507.1">
    <property type="nucleotide sequence ID" value="NZ_BAOS01000003.1"/>
</dbReference>
<evidence type="ECO:0000313" key="3">
    <source>
        <dbReference type="Proteomes" id="UP000218542"/>
    </source>
</evidence>
<reference evidence="3" key="1">
    <citation type="journal article" date="2017" name="Environ. Microbiol. Rep.">
        <title>Genetic Diversity of Marine Anaerobic Ammonium-Oxidizing Bacteria as Revealed by Genomic and Proteomic Analyses of 'Candidatus Scalindua japonica'.</title>
        <authorList>
            <person name="Oshiki M."/>
            <person name="Mizuto K."/>
            <person name="Kimura Z."/>
            <person name="Kindaichi T."/>
            <person name="Satoh H."/>
            <person name="Okabe S."/>
        </authorList>
    </citation>
    <scope>NUCLEOTIDE SEQUENCE [LARGE SCALE GENOMIC DNA]</scope>
    <source>
        <strain evidence="3">husup-a2</strain>
    </source>
</reference>
<proteinExistence type="predicted"/>
<dbReference type="Proteomes" id="UP000218542">
    <property type="component" value="Unassembled WGS sequence"/>
</dbReference>
<feature type="domain" description="Hydantoinase B/oxoprolinase" evidence="1">
    <location>
        <begin position="3"/>
        <end position="519"/>
    </location>
</feature>
<dbReference type="PANTHER" id="PTHR11365">
    <property type="entry name" value="5-OXOPROLINASE RELATED"/>
    <property type="match status" value="1"/>
</dbReference>
<dbReference type="Pfam" id="PF02538">
    <property type="entry name" value="Hydantoinase_B"/>
    <property type="match status" value="1"/>
</dbReference>
<dbReference type="OrthoDB" id="9768323at2"/>
<name>A0A286TU30_9BACT</name>
<dbReference type="GO" id="GO:0017168">
    <property type="term" value="F:5-oxoprolinase (ATP-hydrolyzing) activity"/>
    <property type="evidence" value="ECO:0007669"/>
    <property type="project" value="TreeGrafter"/>
</dbReference>
<gene>
    <name evidence="2" type="ORF">SCALIN_C03_0031</name>
</gene>
<dbReference type="InterPro" id="IPR045079">
    <property type="entry name" value="Oxoprolinase-like"/>
</dbReference>
<comment type="caution">
    <text evidence="2">The sequence shown here is derived from an EMBL/GenBank/DDBJ whole genome shotgun (WGS) entry which is preliminary data.</text>
</comment>
<evidence type="ECO:0000259" key="1">
    <source>
        <dbReference type="Pfam" id="PF02538"/>
    </source>
</evidence>
<accession>A0A286TU30</accession>
<keyword evidence="3" id="KW-1185">Reference proteome</keyword>
<dbReference type="PANTHER" id="PTHR11365:SF23">
    <property type="entry name" value="HYPOTHETICAL 5-OXOPROLINASE (EUROFUNG)-RELATED"/>
    <property type="match status" value="1"/>
</dbReference>
<dbReference type="GO" id="GO:0005829">
    <property type="term" value="C:cytosol"/>
    <property type="evidence" value="ECO:0007669"/>
    <property type="project" value="TreeGrafter"/>
</dbReference>
<dbReference type="GO" id="GO:0006749">
    <property type="term" value="P:glutathione metabolic process"/>
    <property type="evidence" value="ECO:0007669"/>
    <property type="project" value="TreeGrafter"/>
</dbReference>
<evidence type="ECO:0000313" key="2">
    <source>
        <dbReference type="EMBL" id="GAX59374.1"/>
    </source>
</evidence>
<sequence length="526" mass="57193">MFNPINLEIFNNLFSTICEEMGVVLCKSSFSTNIKERKDFSCALFDSRGEMVAQAEHLPVHLASMSMSVKEAITALEMSDGDAVILNDPFQGGTHLPDITLVTPFFYKGRKKPVFYVANRAHHSDVGGMVPGSMCNATEIYQEGIRIPPVKIVMGNVINSEIMNIITSNVRTPEEREWDIIAQISANRVGKQRLRELCEKYGKNEAVKYSSELQDYSARIMKSVIKGIPDGEYSFSDYLDDDGVAEKPVRIKVCIKIKGNSVSVDFSGSSRQVGGSVNAVYAVTVSCVFYVFRCLVDGDIPSNSGCMRSISITAPEGSVVNARVPSAVSGGNVETSQRIVDVVFGALSKAICGNIPAASSGTMNNIAIGGYDALKGNHFTYYETIAGGMGARPDSDGINAIHTHMTNTLNTPVEAIEHNYPFRIRQYKIRPASGGMGRYKGGHGIIRDYEFFQAATVSILSDRRIHAPYGLMGGKNGQVGQNILISKNRKRKLPSKTTINVDKGDIISIHTPGGGGFGRKKNLKVS</sequence>